<dbReference type="CDD" id="cd05466">
    <property type="entry name" value="PBP2_LTTR_substrate"/>
    <property type="match status" value="1"/>
</dbReference>
<dbReference type="InterPro" id="IPR036388">
    <property type="entry name" value="WH-like_DNA-bd_sf"/>
</dbReference>
<comment type="similarity">
    <text evidence="1">Belongs to the LysR transcriptional regulatory family.</text>
</comment>
<keyword evidence="3" id="KW-0238">DNA-binding</keyword>
<dbReference type="InterPro" id="IPR036390">
    <property type="entry name" value="WH_DNA-bd_sf"/>
</dbReference>
<dbReference type="EMBL" id="BSNC01000004">
    <property type="protein sequence ID" value="GLP96412.1"/>
    <property type="molecule type" value="Genomic_DNA"/>
</dbReference>
<dbReference type="Pfam" id="PF00126">
    <property type="entry name" value="HTH_1"/>
    <property type="match status" value="1"/>
</dbReference>
<evidence type="ECO:0000256" key="2">
    <source>
        <dbReference type="ARBA" id="ARBA00023015"/>
    </source>
</evidence>
<dbReference type="InterPro" id="IPR005119">
    <property type="entry name" value="LysR_subst-bd"/>
</dbReference>
<keyword evidence="2" id="KW-0805">Transcription regulation</keyword>
<dbReference type="AlphaFoldDB" id="A0AA37RXD2"/>
<evidence type="ECO:0000313" key="6">
    <source>
        <dbReference type="EMBL" id="GLP96412.1"/>
    </source>
</evidence>
<protein>
    <submittedName>
        <fullName evidence="6">LysR family transcriptional regulator</fullName>
    </submittedName>
</protein>
<proteinExistence type="inferred from homology"/>
<name>A0AA37RXD2_9GAMM</name>
<dbReference type="GO" id="GO:0003700">
    <property type="term" value="F:DNA-binding transcription factor activity"/>
    <property type="evidence" value="ECO:0007669"/>
    <property type="project" value="InterPro"/>
</dbReference>
<dbReference type="PROSITE" id="PS50931">
    <property type="entry name" value="HTH_LYSR"/>
    <property type="match status" value="1"/>
</dbReference>
<reference evidence="6" key="1">
    <citation type="journal article" date="2014" name="Int. J. Syst. Evol. Microbiol.">
        <title>Complete genome sequence of Corynebacterium casei LMG S-19264T (=DSM 44701T), isolated from a smear-ripened cheese.</title>
        <authorList>
            <consortium name="US DOE Joint Genome Institute (JGI-PGF)"/>
            <person name="Walter F."/>
            <person name="Albersmeier A."/>
            <person name="Kalinowski J."/>
            <person name="Ruckert C."/>
        </authorList>
    </citation>
    <scope>NUCLEOTIDE SEQUENCE</scope>
    <source>
        <strain evidence="6">NBRC 101628</strain>
    </source>
</reference>
<dbReference type="Gene3D" id="1.10.10.10">
    <property type="entry name" value="Winged helix-like DNA-binding domain superfamily/Winged helix DNA-binding domain"/>
    <property type="match status" value="1"/>
</dbReference>
<reference evidence="6" key="2">
    <citation type="submission" date="2023-01" db="EMBL/GenBank/DDBJ databases">
        <title>Draft genome sequence of Paraferrimonas sedimenticola strain NBRC 101628.</title>
        <authorList>
            <person name="Sun Q."/>
            <person name="Mori K."/>
        </authorList>
    </citation>
    <scope>NUCLEOTIDE SEQUENCE</scope>
    <source>
        <strain evidence="6">NBRC 101628</strain>
    </source>
</reference>
<dbReference type="PANTHER" id="PTHR30126">
    <property type="entry name" value="HTH-TYPE TRANSCRIPTIONAL REGULATOR"/>
    <property type="match status" value="1"/>
</dbReference>
<accession>A0AA37RXD2</accession>
<keyword evidence="4" id="KW-0804">Transcription</keyword>
<dbReference type="Proteomes" id="UP001161422">
    <property type="component" value="Unassembled WGS sequence"/>
</dbReference>
<evidence type="ECO:0000259" key="5">
    <source>
        <dbReference type="PROSITE" id="PS50931"/>
    </source>
</evidence>
<feature type="domain" description="HTH lysR-type" evidence="5">
    <location>
        <begin position="4"/>
        <end position="61"/>
    </location>
</feature>
<dbReference type="GO" id="GO:0000976">
    <property type="term" value="F:transcription cis-regulatory region binding"/>
    <property type="evidence" value="ECO:0007669"/>
    <property type="project" value="TreeGrafter"/>
</dbReference>
<keyword evidence="7" id="KW-1185">Reference proteome</keyword>
<gene>
    <name evidence="6" type="ORF">GCM10007895_17180</name>
</gene>
<dbReference type="Pfam" id="PF03466">
    <property type="entry name" value="LysR_substrate"/>
    <property type="match status" value="1"/>
</dbReference>
<organism evidence="6 7">
    <name type="scientific">Paraferrimonas sedimenticola</name>
    <dbReference type="NCBI Taxonomy" id="375674"/>
    <lineage>
        <taxon>Bacteria</taxon>
        <taxon>Pseudomonadati</taxon>
        <taxon>Pseudomonadota</taxon>
        <taxon>Gammaproteobacteria</taxon>
        <taxon>Alteromonadales</taxon>
        <taxon>Ferrimonadaceae</taxon>
        <taxon>Paraferrimonas</taxon>
    </lineage>
</organism>
<evidence type="ECO:0000256" key="4">
    <source>
        <dbReference type="ARBA" id="ARBA00023163"/>
    </source>
</evidence>
<dbReference type="RefSeq" id="WP_095505155.1">
    <property type="nucleotide sequence ID" value="NZ_BSNC01000004.1"/>
</dbReference>
<dbReference type="SUPFAM" id="SSF53850">
    <property type="entry name" value="Periplasmic binding protein-like II"/>
    <property type="match status" value="1"/>
</dbReference>
<comment type="caution">
    <text evidence="6">The sequence shown here is derived from an EMBL/GenBank/DDBJ whole genome shotgun (WGS) entry which is preliminary data.</text>
</comment>
<evidence type="ECO:0000313" key="7">
    <source>
        <dbReference type="Proteomes" id="UP001161422"/>
    </source>
</evidence>
<sequence>MLTINLLQLQAFVLAAEQGSFSAAGRKLKKTHSAISMTISNLELDLNQELFDRSTRNPKLTAAGEVLYKEAKLILSRCQHFETLAEEFHPEQESKYTIAIEPAYNVPQEHKLLEYIDQSFPGLELQIKQQSSAEIIKTVLNEEADIGFILVEQGIFSNLNTLTLPAADLIYVAAPEHPLSELDKVTLHDLEKHRQAVLERPSHQQDVAVSPFVWRCDTVRSAAEITQYGFTWTMAVKDLLQSYLDSGLLVELPVHHTLKRSIPAALIWRAGQSDGMVHQGVIDYMRLQHSG</sequence>
<dbReference type="PANTHER" id="PTHR30126:SF91">
    <property type="entry name" value="LYSR FAMILY TRANSCRIPTIONAL REGULATOR"/>
    <property type="match status" value="1"/>
</dbReference>
<dbReference type="FunFam" id="1.10.10.10:FF:000001">
    <property type="entry name" value="LysR family transcriptional regulator"/>
    <property type="match status" value="1"/>
</dbReference>
<evidence type="ECO:0000256" key="3">
    <source>
        <dbReference type="ARBA" id="ARBA00023125"/>
    </source>
</evidence>
<evidence type="ECO:0000256" key="1">
    <source>
        <dbReference type="ARBA" id="ARBA00009437"/>
    </source>
</evidence>
<dbReference type="InterPro" id="IPR000847">
    <property type="entry name" value="LysR_HTH_N"/>
</dbReference>
<dbReference type="SUPFAM" id="SSF46785">
    <property type="entry name" value="Winged helix' DNA-binding domain"/>
    <property type="match status" value="1"/>
</dbReference>
<dbReference type="Gene3D" id="3.40.190.290">
    <property type="match status" value="1"/>
</dbReference>